<dbReference type="SUPFAM" id="SSF56935">
    <property type="entry name" value="Porins"/>
    <property type="match status" value="1"/>
</dbReference>
<keyword evidence="9" id="KW-0732">Signal</keyword>
<evidence type="ECO:0000259" key="10">
    <source>
        <dbReference type="Pfam" id="PF07715"/>
    </source>
</evidence>
<accession>A0A1I3GWY2</accession>
<dbReference type="EMBL" id="FOQO01000003">
    <property type="protein sequence ID" value="SFI27846.1"/>
    <property type="molecule type" value="Genomic_DNA"/>
</dbReference>
<evidence type="ECO:0000256" key="1">
    <source>
        <dbReference type="ARBA" id="ARBA00004571"/>
    </source>
</evidence>
<dbReference type="Gene3D" id="2.60.40.1120">
    <property type="entry name" value="Carboxypeptidase-like, regulatory domain"/>
    <property type="match status" value="1"/>
</dbReference>
<dbReference type="InterPro" id="IPR012910">
    <property type="entry name" value="Plug_dom"/>
</dbReference>
<dbReference type="InterPro" id="IPR037066">
    <property type="entry name" value="Plug_dom_sf"/>
</dbReference>
<feature type="signal peptide" evidence="9">
    <location>
        <begin position="1"/>
        <end position="24"/>
    </location>
</feature>
<dbReference type="FunFam" id="2.170.130.10:FF:000008">
    <property type="entry name" value="SusC/RagA family TonB-linked outer membrane protein"/>
    <property type="match status" value="1"/>
</dbReference>
<comment type="similarity">
    <text evidence="7">Belongs to the TonB-dependent receptor family.</text>
</comment>
<dbReference type="PROSITE" id="PS52016">
    <property type="entry name" value="TONB_DEPENDENT_REC_3"/>
    <property type="match status" value="1"/>
</dbReference>
<reference evidence="11 12" key="1">
    <citation type="submission" date="2016-10" db="EMBL/GenBank/DDBJ databases">
        <authorList>
            <person name="de Groot N.N."/>
        </authorList>
    </citation>
    <scope>NUCLEOTIDE SEQUENCE [LARGE SCALE GENOMIC DNA]</scope>
    <source>
        <strain evidence="11 12">RK1</strain>
    </source>
</reference>
<evidence type="ECO:0000256" key="2">
    <source>
        <dbReference type="ARBA" id="ARBA00022448"/>
    </source>
</evidence>
<dbReference type="Pfam" id="PF13715">
    <property type="entry name" value="CarbopepD_reg_2"/>
    <property type="match status" value="1"/>
</dbReference>
<dbReference type="NCBIfam" id="TIGR04057">
    <property type="entry name" value="SusC_RagA_signa"/>
    <property type="match status" value="1"/>
</dbReference>
<comment type="subcellular location">
    <subcellularLocation>
        <location evidence="1 7">Cell outer membrane</location>
        <topology evidence="1 7">Multi-pass membrane protein</topology>
    </subcellularLocation>
</comment>
<dbReference type="OrthoDB" id="9768177at2"/>
<dbReference type="InterPro" id="IPR023996">
    <property type="entry name" value="TonB-dep_OMP_SusC/RagA"/>
</dbReference>
<dbReference type="Proteomes" id="UP000198670">
    <property type="component" value="Unassembled WGS sequence"/>
</dbReference>
<feature type="domain" description="TonB-dependent receptor plug" evidence="10">
    <location>
        <begin position="116"/>
        <end position="221"/>
    </location>
</feature>
<feature type="region of interest" description="Disordered" evidence="8">
    <location>
        <begin position="361"/>
        <end position="390"/>
    </location>
</feature>
<evidence type="ECO:0000256" key="3">
    <source>
        <dbReference type="ARBA" id="ARBA00022452"/>
    </source>
</evidence>
<keyword evidence="12" id="KW-1185">Reference proteome</keyword>
<evidence type="ECO:0000256" key="4">
    <source>
        <dbReference type="ARBA" id="ARBA00022692"/>
    </source>
</evidence>
<dbReference type="Pfam" id="PF07715">
    <property type="entry name" value="Plug"/>
    <property type="match status" value="1"/>
</dbReference>
<keyword evidence="5 7" id="KW-0472">Membrane</keyword>
<dbReference type="InterPro" id="IPR023997">
    <property type="entry name" value="TonB-dep_OMP_SusC/RagA_CS"/>
</dbReference>
<dbReference type="SUPFAM" id="SSF49464">
    <property type="entry name" value="Carboxypeptidase regulatory domain-like"/>
    <property type="match status" value="1"/>
</dbReference>
<protein>
    <submittedName>
        <fullName evidence="11">TonB-linked outer membrane protein, SusC/RagA family</fullName>
    </submittedName>
</protein>
<dbReference type="Gene3D" id="2.170.130.10">
    <property type="entry name" value="TonB-dependent receptor, plug domain"/>
    <property type="match status" value="1"/>
</dbReference>
<proteinExistence type="inferred from homology"/>
<evidence type="ECO:0000256" key="9">
    <source>
        <dbReference type="SAM" id="SignalP"/>
    </source>
</evidence>
<evidence type="ECO:0000256" key="8">
    <source>
        <dbReference type="SAM" id="MobiDB-lite"/>
    </source>
</evidence>
<evidence type="ECO:0000313" key="11">
    <source>
        <dbReference type="EMBL" id="SFI27846.1"/>
    </source>
</evidence>
<gene>
    <name evidence="11" type="ORF">SAMN05444682_103135</name>
</gene>
<dbReference type="InterPro" id="IPR039426">
    <property type="entry name" value="TonB-dep_rcpt-like"/>
</dbReference>
<name>A0A1I3GWY2_9SPHI</name>
<evidence type="ECO:0000256" key="5">
    <source>
        <dbReference type="ARBA" id="ARBA00023136"/>
    </source>
</evidence>
<keyword evidence="2 7" id="KW-0813">Transport</keyword>
<dbReference type="InterPro" id="IPR036942">
    <property type="entry name" value="Beta-barrel_TonB_sf"/>
</dbReference>
<dbReference type="GO" id="GO:0009279">
    <property type="term" value="C:cell outer membrane"/>
    <property type="evidence" value="ECO:0007669"/>
    <property type="project" value="UniProtKB-SubCell"/>
</dbReference>
<dbReference type="AlphaFoldDB" id="A0A1I3GWY2"/>
<keyword evidence="3 7" id="KW-1134">Transmembrane beta strand</keyword>
<feature type="compositionally biased region" description="Gly residues" evidence="8">
    <location>
        <begin position="368"/>
        <end position="378"/>
    </location>
</feature>
<feature type="chain" id="PRO_5011716202" evidence="9">
    <location>
        <begin position="25"/>
        <end position="993"/>
    </location>
</feature>
<dbReference type="STRING" id="1477437.SAMN05444682_103135"/>
<evidence type="ECO:0000256" key="7">
    <source>
        <dbReference type="PROSITE-ProRule" id="PRU01360"/>
    </source>
</evidence>
<evidence type="ECO:0000256" key="6">
    <source>
        <dbReference type="ARBA" id="ARBA00023237"/>
    </source>
</evidence>
<dbReference type="InterPro" id="IPR008969">
    <property type="entry name" value="CarboxyPept-like_regulatory"/>
</dbReference>
<sequence>MVHKLLKKWCCLASCLCLGFHALGQDTVTGRVTDEGGTPLEGVSVSVKNTANSTSTNVEGHYSIGARQGNVLVFGYVGYGTQEVEVGANLTLDVKLVTKQEALDEVVVVGYGTLKRRDVTGAIASVSGQKMSEYVVPNPVQALQGRAAGVVVTTNSGAPNGNFTVRIRGSNSIRGGNDPLYIIDGMPSSPSSINSLDIESVEVLKDASATAIYGSRAANGVVLITTKRGKSGAASIAYDVNYGIQSQIKKLDMMNATEWATFYNEQQLNDVGKTYFTDEQIAAMGNVDWQSLVFQNAPIQNHNLMVMGGTEKAKVLVSGSAMTRDGIIPNSKYDKYNLRSNIDYNFNDRFSLQLNMVYTRTGRSDQNSGGGNRGGSLIGGTLASPPSLQPYNEDGSYQNLQLAYPFMSNALLNPFNILNETSSKTNANLGNINLALGYELIKGLSLRTSLGIENNDYQTDYYRTSKYLYGASNASISNQHDMTIVNENILNYHMDINDHALDAVGGFTYQQYVGKSSSVSGSNFISDAPETGQISGASIFGIPSSGYTKWVLMSYLGRINYSFKGKYVMTVSARSDGSSRYSPGSKWGFFPSAALAWRISQERFLSNVDWLSELKLRAGYGRTGSTAISPYATLNMLSQGKTPINGDMGTFYAPSTTLPANLRWETTDQINVGVDIGLLTNRLRITADYYDKITKDLLNAVILPPSSGYGNTIRNIGKMGNKGVELMVEGDVISNDRLLWTLSGNISANRNKVISLYGGDDVYGSNVNLSYINDFIHLIREGEPMGVFFTYKENGYTDDGNLQYIDRDDNGTLSVADKMITGNPYPDFTYGINSDLSYRGFDFSFFFQGSQGNDLFNVGETANLDQGMGLNLRKGVLNSHWKPDNSPEANAAAKYPRVSRSIAVQYSDRFIEDGSYLRLKNISLGYNLPLQKWGIQWCNQLKVYVSAQNIWTLTKYTGMDPEVNSLVGNINIGVDYLTYPNVKTVSFGARVQF</sequence>
<dbReference type="Gene3D" id="2.40.170.20">
    <property type="entry name" value="TonB-dependent receptor, beta-barrel domain"/>
    <property type="match status" value="1"/>
</dbReference>
<keyword evidence="4 7" id="KW-0812">Transmembrane</keyword>
<dbReference type="NCBIfam" id="TIGR04056">
    <property type="entry name" value="OMP_RagA_SusC"/>
    <property type="match status" value="1"/>
</dbReference>
<organism evidence="11 12">
    <name type="scientific">Parapedobacter indicus</name>
    <dbReference type="NCBI Taxonomy" id="1477437"/>
    <lineage>
        <taxon>Bacteria</taxon>
        <taxon>Pseudomonadati</taxon>
        <taxon>Bacteroidota</taxon>
        <taxon>Sphingobacteriia</taxon>
        <taxon>Sphingobacteriales</taxon>
        <taxon>Sphingobacteriaceae</taxon>
        <taxon>Parapedobacter</taxon>
    </lineage>
</organism>
<dbReference type="RefSeq" id="WP_090625936.1">
    <property type="nucleotide sequence ID" value="NZ_FOQO01000003.1"/>
</dbReference>
<evidence type="ECO:0000313" key="12">
    <source>
        <dbReference type="Proteomes" id="UP000198670"/>
    </source>
</evidence>
<keyword evidence="6 7" id="KW-0998">Cell outer membrane</keyword>